<dbReference type="GeneID" id="37025632"/>
<evidence type="ECO:0000256" key="13">
    <source>
        <dbReference type="SAM" id="Phobius"/>
    </source>
</evidence>
<dbReference type="GO" id="GO:0071944">
    <property type="term" value="C:cell periphery"/>
    <property type="evidence" value="ECO:0007669"/>
    <property type="project" value="TreeGrafter"/>
</dbReference>
<evidence type="ECO:0000256" key="10">
    <source>
        <dbReference type="ARBA" id="ARBA00023180"/>
    </source>
</evidence>
<dbReference type="PANTHER" id="PTHR22914">
    <property type="entry name" value="CHITIN SYNTHASE"/>
    <property type="match status" value="1"/>
</dbReference>
<keyword evidence="11" id="KW-0968">Cytoplasmic vesicle</keyword>
<keyword evidence="6" id="KW-0808">Transferase</keyword>
<dbReference type="GO" id="GO:0030428">
    <property type="term" value="C:cell septum"/>
    <property type="evidence" value="ECO:0007669"/>
    <property type="project" value="TreeGrafter"/>
</dbReference>
<dbReference type="GO" id="GO:0030659">
    <property type="term" value="C:cytoplasmic vesicle membrane"/>
    <property type="evidence" value="ECO:0007669"/>
    <property type="project" value="UniProtKB-SubCell"/>
</dbReference>
<dbReference type="AlphaFoldDB" id="A0A316UT45"/>
<dbReference type="Pfam" id="PF03142">
    <property type="entry name" value="Chitin_synth_2"/>
    <property type="match status" value="2"/>
</dbReference>
<evidence type="ECO:0000256" key="3">
    <source>
        <dbReference type="ARBA" id="ARBA00012543"/>
    </source>
</evidence>
<sequence>MQATTAEVGILDEDIYTLARYVEGLEDAIIAILHPPSISSSPAVAIMLRSSTTELDTKGDAASEPHFLFKMAGFTADGKQRRRHTKYALMAMMVLSNIVLISLSWAIPKIWYIFIPFCACISFMNTCMVLSMTGWLIHTRLLTPSASALARLVRSKEVNEKADAAKVAALERKTDPCTLAYVVPCYNESEAEVKATVESLYSQAKVEQHRKLLIVFCDGHVKGAGESLTTADMLLESLFAASKDVTVTAQRRYESAYRSWTGTSVSINCQWGEYKGLPYLVINKDINRGKRDTLIALRSLLYAFNHNRPAEETIFSEEFLKSFGSDIAGNDIRHFDYIVGTDADTTFSDEATAHLIAKVRENPKTVGVSGVIRVAFRNGTAWRFWSLYQNAEYLRAQALRRTHQSEVTHKVTCLPGACQILKVVDETCGDKICVDTFGYYPTQQDSLAKAIRAFAGEDRNHVVNMFNEFPESQTRMCWSAHAYTDPPQSFKVFLSQRRRWTLSTSANDLVVLFGSKQNIWERFCAFVDIAIWAIPFFIFATLGQLIRAIVHISQGGYDYTVVLSLSSMIFLPWCYTIVGVGWANNNAKQRVQYALGLLLLFFCGPFMGCCIIAYAVQHADDFSWGRTRALAADSADQECIHGSEAEVEAKTPAPAMAPPAIGPASPFNRATATSPPPQVAIQVTREEHVSDIEEEHVEEKANFAVRRISEDFHDVDFHDALEEEPKVSNIATAAALLRSDSQFTGITDDTESLASSSDSSQDAPSTRPSTGLFSVREDSRSSMATTVTRGRDSGGSVAPIDLKEGKATFGKSRIIVAALPTLPYAAPPAGVIRQSGNVA</sequence>
<keyword evidence="9 13" id="KW-0472">Membrane</keyword>
<dbReference type="GO" id="GO:0006031">
    <property type="term" value="P:chitin biosynthetic process"/>
    <property type="evidence" value="ECO:0007669"/>
    <property type="project" value="TreeGrafter"/>
</dbReference>
<dbReference type="EC" id="2.4.1.16" evidence="3"/>
<dbReference type="RefSeq" id="XP_025361675.1">
    <property type="nucleotide sequence ID" value="XM_025503809.1"/>
</dbReference>
<feature type="transmembrane region" description="Helical" evidence="13">
    <location>
        <begin position="523"/>
        <end position="549"/>
    </location>
</feature>
<accession>A0A316UT45</accession>
<evidence type="ECO:0000313" key="14">
    <source>
        <dbReference type="EMBL" id="PWN27063.1"/>
    </source>
</evidence>
<evidence type="ECO:0000256" key="12">
    <source>
        <dbReference type="SAM" id="MobiDB-lite"/>
    </source>
</evidence>
<evidence type="ECO:0000313" key="15">
    <source>
        <dbReference type="Proteomes" id="UP000245884"/>
    </source>
</evidence>
<dbReference type="GO" id="GO:0004100">
    <property type="term" value="F:chitin synthase activity"/>
    <property type="evidence" value="ECO:0007669"/>
    <property type="project" value="UniProtKB-EC"/>
</dbReference>
<protein>
    <recommendedName>
        <fullName evidence="3">chitin synthase</fullName>
        <ecNumber evidence="3">2.4.1.16</ecNumber>
    </recommendedName>
</protein>
<evidence type="ECO:0000256" key="1">
    <source>
        <dbReference type="ARBA" id="ARBA00004439"/>
    </source>
</evidence>
<dbReference type="EMBL" id="KZ819669">
    <property type="protein sequence ID" value="PWN27063.1"/>
    <property type="molecule type" value="Genomic_DNA"/>
</dbReference>
<keyword evidence="15" id="KW-1185">Reference proteome</keyword>
<dbReference type="InterPro" id="IPR004835">
    <property type="entry name" value="Chitin_synth"/>
</dbReference>
<feature type="transmembrane region" description="Helical" evidence="13">
    <location>
        <begin position="113"/>
        <end position="137"/>
    </location>
</feature>
<keyword evidence="8 13" id="KW-1133">Transmembrane helix</keyword>
<evidence type="ECO:0000256" key="6">
    <source>
        <dbReference type="ARBA" id="ARBA00022679"/>
    </source>
</evidence>
<dbReference type="SUPFAM" id="SSF53448">
    <property type="entry name" value="Nucleotide-diphospho-sugar transferases"/>
    <property type="match status" value="1"/>
</dbReference>
<dbReference type="Proteomes" id="UP000245884">
    <property type="component" value="Unassembled WGS sequence"/>
</dbReference>
<evidence type="ECO:0000256" key="8">
    <source>
        <dbReference type="ARBA" id="ARBA00022989"/>
    </source>
</evidence>
<proteinExistence type="predicted"/>
<organism evidence="14 15">
    <name type="scientific">Jaminaea rosea</name>
    <dbReference type="NCBI Taxonomy" id="1569628"/>
    <lineage>
        <taxon>Eukaryota</taxon>
        <taxon>Fungi</taxon>
        <taxon>Dikarya</taxon>
        <taxon>Basidiomycota</taxon>
        <taxon>Ustilaginomycotina</taxon>
        <taxon>Exobasidiomycetes</taxon>
        <taxon>Microstromatales</taxon>
        <taxon>Microstromatales incertae sedis</taxon>
        <taxon>Jaminaea</taxon>
    </lineage>
</organism>
<gene>
    <name evidence="14" type="ORF">BDZ90DRAFT_184724</name>
</gene>
<keyword evidence="4" id="KW-1003">Cell membrane</keyword>
<feature type="compositionally biased region" description="Low complexity" evidence="12">
    <location>
        <begin position="752"/>
        <end position="766"/>
    </location>
</feature>
<dbReference type="OrthoDB" id="370884at2759"/>
<dbReference type="PANTHER" id="PTHR22914:SF13">
    <property type="entry name" value="CHITIN SYNTHASE"/>
    <property type="match status" value="1"/>
</dbReference>
<comment type="subcellular location">
    <subcellularLocation>
        <location evidence="2">Cell membrane</location>
        <topology evidence="2">Multi-pass membrane protein</topology>
    </subcellularLocation>
    <subcellularLocation>
        <location evidence="1">Cytoplasmic vesicle membrane</location>
        <topology evidence="1">Multi-pass membrane protein</topology>
    </subcellularLocation>
</comment>
<feature type="transmembrane region" description="Helical" evidence="13">
    <location>
        <begin position="87"/>
        <end position="107"/>
    </location>
</feature>
<evidence type="ECO:0000256" key="7">
    <source>
        <dbReference type="ARBA" id="ARBA00022692"/>
    </source>
</evidence>
<dbReference type="Gene3D" id="3.90.550.10">
    <property type="entry name" value="Spore Coat Polysaccharide Biosynthesis Protein SpsA, Chain A"/>
    <property type="match status" value="1"/>
</dbReference>
<evidence type="ECO:0000256" key="9">
    <source>
        <dbReference type="ARBA" id="ARBA00023136"/>
    </source>
</evidence>
<evidence type="ECO:0000256" key="2">
    <source>
        <dbReference type="ARBA" id="ARBA00004651"/>
    </source>
</evidence>
<feature type="region of interest" description="Disordered" evidence="12">
    <location>
        <begin position="747"/>
        <end position="800"/>
    </location>
</feature>
<reference evidence="14 15" key="1">
    <citation type="journal article" date="2018" name="Mol. Biol. Evol.">
        <title>Broad Genomic Sampling Reveals a Smut Pathogenic Ancestry of the Fungal Clade Ustilaginomycotina.</title>
        <authorList>
            <person name="Kijpornyongpan T."/>
            <person name="Mondo S.J."/>
            <person name="Barry K."/>
            <person name="Sandor L."/>
            <person name="Lee J."/>
            <person name="Lipzen A."/>
            <person name="Pangilinan J."/>
            <person name="LaButti K."/>
            <person name="Hainaut M."/>
            <person name="Henrissat B."/>
            <person name="Grigoriev I.V."/>
            <person name="Spatafora J.W."/>
            <person name="Aime M.C."/>
        </authorList>
    </citation>
    <scope>NUCLEOTIDE SEQUENCE [LARGE SCALE GENOMIC DNA]</scope>
    <source>
        <strain evidence="14 15">MCA 5214</strain>
    </source>
</reference>
<dbReference type="InterPro" id="IPR029044">
    <property type="entry name" value="Nucleotide-diphossugar_trans"/>
</dbReference>
<keyword evidence="10" id="KW-0325">Glycoprotein</keyword>
<dbReference type="STRING" id="1569628.A0A316UT45"/>
<evidence type="ECO:0000256" key="5">
    <source>
        <dbReference type="ARBA" id="ARBA00022676"/>
    </source>
</evidence>
<feature type="transmembrane region" description="Helical" evidence="13">
    <location>
        <begin position="595"/>
        <end position="616"/>
    </location>
</feature>
<evidence type="ECO:0000256" key="11">
    <source>
        <dbReference type="ARBA" id="ARBA00023329"/>
    </source>
</evidence>
<evidence type="ECO:0000256" key="4">
    <source>
        <dbReference type="ARBA" id="ARBA00022475"/>
    </source>
</evidence>
<keyword evidence="7 13" id="KW-0812">Transmembrane</keyword>
<name>A0A316UT45_9BASI</name>
<feature type="transmembrane region" description="Helical" evidence="13">
    <location>
        <begin position="561"/>
        <end position="583"/>
    </location>
</feature>
<keyword evidence="5" id="KW-0328">Glycosyltransferase</keyword>